<gene>
    <name evidence="2" type="ORF">H6A20_07065</name>
</gene>
<evidence type="ECO:0000256" key="1">
    <source>
        <dbReference type="ARBA" id="ARBA00008591"/>
    </source>
</evidence>
<comment type="similarity">
    <text evidence="1">Belongs to the UPF0111 family.</text>
</comment>
<dbReference type="PANTHER" id="PTHR37298">
    <property type="entry name" value="UPF0111 PROTEIN YKAA"/>
    <property type="match status" value="1"/>
</dbReference>
<reference evidence="2" key="1">
    <citation type="submission" date="2020-08" db="EMBL/GenBank/DDBJ databases">
        <authorList>
            <person name="Cejkova D."/>
            <person name="Kubasova T."/>
            <person name="Jahodarova E."/>
            <person name="Rychlik I."/>
        </authorList>
    </citation>
    <scope>NUCLEOTIDE SEQUENCE</scope>
    <source>
        <strain evidence="2">An582</strain>
    </source>
</reference>
<dbReference type="InterPro" id="IPR052912">
    <property type="entry name" value="UPF0111_domain"/>
</dbReference>
<accession>A0A938XCA8</accession>
<dbReference type="SUPFAM" id="SSF109755">
    <property type="entry name" value="PhoU-like"/>
    <property type="match status" value="1"/>
</dbReference>
<evidence type="ECO:0000313" key="2">
    <source>
        <dbReference type="EMBL" id="MBM6948417.1"/>
    </source>
</evidence>
<dbReference type="Gene3D" id="1.20.58.220">
    <property type="entry name" value="Phosphate transport system protein phou homolog 2, domain 2"/>
    <property type="match status" value="1"/>
</dbReference>
<sequence>MSKKQDAFYYDNFIACAELAGQAAHFLKEKLTDFDPAQMEENMEAIHRIEHAADEKKHQLTDVLAKAFITPIEREDIVSLSFNIDELADKAEEVFIRIYMNNVQTIRPDALDMLDIVIRCTEEVCTLMREFADFRRSRKLNESIIRINSLEEQADKIYLASMRALHTQCDDLREVLAWREIYTYLEKCADACEHVADVVEEVVMKNS</sequence>
<dbReference type="Proteomes" id="UP000705508">
    <property type="component" value="Unassembled WGS sequence"/>
</dbReference>
<protein>
    <submittedName>
        <fullName evidence="2">DUF47 family protein</fullName>
    </submittedName>
</protein>
<name>A0A938XCA8_9CLOT</name>
<reference evidence="2" key="2">
    <citation type="journal article" date="2021" name="Sci. Rep.">
        <title>The distribution of antibiotic resistance genes in chicken gut microbiota commensals.</title>
        <authorList>
            <person name="Juricova H."/>
            <person name="Matiasovicova J."/>
            <person name="Kubasova T."/>
            <person name="Cejkova D."/>
            <person name="Rychlik I."/>
        </authorList>
    </citation>
    <scope>NUCLEOTIDE SEQUENCE</scope>
    <source>
        <strain evidence="2">An582</strain>
    </source>
</reference>
<dbReference type="Pfam" id="PF01865">
    <property type="entry name" value="PhoU_div"/>
    <property type="match status" value="1"/>
</dbReference>
<organism evidence="2 3">
    <name type="scientific">Mordavella massiliensis</name>
    <dbReference type="NCBI Taxonomy" id="1871024"/>
    <lineage>
        <taxon>Bacteria</taxon>
        <taxon>Bacillati</taxon>
        <taxon>Bacillota</taxon>
        <taxon>Clostridia</taxon>
        <taxon>Eubacteriales</taxon>
        <taxon>Clostridiaceae</taxon>
        <taxon>Mordavella</taxon>
    </lineage>
</organism>
<dbReference type="RefSeq" id="WP_204906422.1">
    <property type="nucleotide sequence ID" value="NZ_JACJKS010000007.1"/>
</dbReference>
<comment type="caution">
    <text evidence="2">The sequence shown here is derived from an EMBL/GenBank/DDBJ whole genome shotgun (WGS) entry which is preliminary data.</text>
</comment>
<dbReference type="PANTHER" id="PTHR37298:SF1">
    <property type="entry name" value="UPF0111 PROTEIN YKAA"/>
    <property type="match status" value="1"/>
</dbReference>
<dbReference type="AlphaFoldDB" id="A0A938XCA8"/>
<proteinExistence type="inferred from homology"/>
<dbReference type="InterPro" id="IPR018445">
    <property type="entry name" value="Put_Phosphate_transp_reg"/>
</dbReference>
<dbReference type="EMBL" id="JACJKS010000007">
    <property type="protein sequence ID" value="MBM6948417.1"/>
    <property type="molecule type" value="Genomic_DNA"/>
</dbReference>
<dbReference type="InterPro" id="IPR038078">
    <property type="entry name" value="PhoU-like_sf"/>
</dbReference>
<evidence type="ECO:0000313" key="3">
    <source>
        <dbReference type="Proteomes" id="UP000705508"/>
    </source>
</evidence>